<dbReference type="EMBL" id="MPPL01000001">
    <property type="protein sequence ID" value="OKS87922.1"/>
    <property type="molecule type" value="Genomic_DNA"/>
</dbReference>
<evidence type="ECO:0000313" key="2">
    <source>
        <dbReference type="Proteomes" id="UP000186720"/>
    </source>
</evidence>
<gene>
    <name evidence="1" type="ORF">RG47T_3385</name>
</gene>
<comment type="caution">
    <text evidence="1">The sequence shown here is derived from an EMBL/GenBank/DDBJ whole genome shotgun (WGS) entry which is preliminary data.</text>
</comment>
<dbReference type="AlphaFoldDB" id="A0A1Q6A1T1"/>
<name>A0A1Q6A1T1_9SPHI</name>
<reference evidence="1 2" key="1">
    <citation type="submission" date="2016-11" db="EMBL/GenBank/DDBJ databases">
        <title>Whole Genome Sequencing of Mucilaginibacter polytrichastri RG4-7(T) isolated from the moss sample.</title>
        <authorList>
            <person name="Li Y."/>
        </authorList>
    </citation>
    <scope>NUCLEOTIDE SEQUENCE [LARGE SCALE GENOMIC DNA]</scope>
    <source>
        <strain evidence="1 2">RG4-7</strain>
    </source>
</reference>
<sequence length="88" mass="9785">MHLPKVNFPVDAASGKQIKTYLMGAIKEGLKQNLLGAEIDMEFLVFSIRTYGQTLLHMASQPNAVKQLTAHKDGSEAYYNHHNNTLAN</sequence>
<evidence type="ECO:0000313" key="1">
    <source>
        <dbReference type="EMBL" id="OKS87922.1"/>
    </source>
</evidence>
<proteinExistence type="predicted"/>
<dbReference type="Proteomes" id="UP000186720">
    <property type="component" value="Unassembled WGS sequence"/>
</dbReference>
<keyword evidence="2" id="KW-1185">Reference proteome</keyword>
<organism evidence="1 2">
    <name type="scientific">Mucilaginibacter polytrichastri</name>
    <dbReference type="NCBI Taxonomy" id="1302689"/>
    <lineage>
        <taxon>Bacteria</taxon>
        <taxon>Pseudomonadati</taxon>
        <taxon>Bacteroidota</taxon>
        <taxon>Sphingobacteriia</taxon>
        <taxon>Sphingobacteriales</taxon>
        <taxon>Sphingobacteriaceae</taxon>
        <taxon>Mucilaginibacter</taxon>
    </lineage>
</organism>
<accession>A0A1Q6A1T1</accession>
<protein>
    <submittedName>
        <fullName evidence="1">Uncharacterized protein</fullName>
    </submittedName>
</protein>
<dbReference type="STRING" id="1302689.RG47T_3385"/>